<keyword evidence="6 8" id="KW-0472">Membrane</keyword>
<evidence type="ECO:0000256" key="4">
    <source>
        <dbReference type="ARBA" id="ARBA00022692"/>
    </source>
</evidence>
<feature type="transmembrane region" description="Helical" evidence="8">
    <location>
        <begin position="99"/>
        <end position="121"/>
    </location>
</feature>
<evidence type="ECO:0000256" key="2">
    <source>
        <dbReference type="ARBA" id="ARBA00022448"/>
    </source>
</evidence>
<dbReference type="Gene3D" id="1.20.1250.20">
    <property type="entry name" value="MFS general substrate transporter like domains"/>
    <property type="match status" value="1"/>
</dbReference>
<comment type="subcellular location">
    <subcellularLocation>
        <location evidence="1">Cell membrane</location>
        <topology evidence="1">Multi-pass membrane protein</topology>
    </subcellularLocation>
</comment>
<comment type="caution">
    <text evidence="10">The sequence shown here is derived from an EMBL/GenBank/DDBJ whole genome shotgun (WGS) entry which is preliminary data.</text>
</comment>
<dbReference type="InterPro" id="IPR011701">
    <property type="entry name" value="MFS"/>
</dbReference>
<keyword evidence="11" id="KW-1185">Reference proteome</keyword>
<name>A0ABW1I9D1_9PSEU</name>
<dbReference type="InterPro" id="IPR036259">
    <property type="entry name" value="MFS_trans_sf"/>
</dbReference>
<dbReference type="SUPFAM" id="SSF103473">
    <property type="entry name" value="MFS general substrate transporter"/>
    <property type="match status" value="1"/>
</dbReference>
<evidence type="ECO:0000259" key="9">
    <source>
        <dbReference type="PROSITE" id="PS50850"/>
    </source>
</evidence>
<evidence type="ECO:0000256" key="6">
    <source>
        <dbReference type="ARBA" id="ARBA00023136"/>
    </source>
</evidence>
<gene>
    <name evidence="10" type="ORF">ACFQH9_13920</name>
</gene>
<evidence type="ECO:0000256" key="1">
    <source>
        <dbReference type="ARBA" id="ARBA00004651"/>
    </source>
</evidence>
<evidence type="ECO:0000256" key="8">
    <source>
        <dbReference type="SAM" id="Phobius"/>
    </source>
</evidence>
<keyword evidence="5 8" id="KW-1133">Transmembrane helix</keyword>
<feature type="transmembrane region" description="Helical" evidence="8">
    <location>
        <begin position="208"/>
        <end position="230"/>
    </location>
</feature>
<feature type="transmembrane region" description="Helical" evidence="8">
    <location>
        <begin position="272"/>
        <end position="291"/>
    </location>
</feature>
<dbReference type="RefSeq" id="WP_379566464.1">
    <property type="nucleotide sequence ID" value="NZ_JBHSQK010000032.1"/>
</dbReference>
<feature type="transmembrane region" description="Helical" evidence="8">
    <location>
        <begin position="133"/>
        <end position="155"/>
    </location>
</feature>
<evidence type="ECO:0000313" key="11">
    <source>
        <dbReference type="Proteomes" id="UP001596119"/>
    </source>
</evidence>
<dbReference type="PROSITE" id="PS50850">
    <property type="entry name" value="MFS"/>
    <property type="match status" value="1"/>
</dbReference>
<feature type="transmembrane region" description="Helical" evidence="8">
    <location>
        <begin position="337"/>
        <end position="355"/>
    </location>
</feature>
<keyword evidence="4 8" id="KW-0812">Transmembrane</keyword>
<sequence>MPGWAALWIVVFAVAYGTNVPTPLLLHYRATLGFSPTALTAAFGVYAAGLVPALLLAGPLSDATGRRRVVVPFVALALVTTLAFLAVPAVPWVLFAGRFLQGAVSGVVFSVGTAWLGELMATAGDGGARAARLTAVALGGGWALGPLVSGLLGQWAHAPAVLPYLVHAGLMLPALALLPRVPETLPPERRRSGGPLVNLGVPRGSGRAFGLVVTPIAIGVFAFAATAVNVLPLELEPVMPGIGVAVTGLVAGLTMGTGVVVQPLVRHLGTTWAGAIALTLGAAGTALGLLADVSGAWPLVLPVSVLLGLAYGICLATGLTLVALLADPVARGALTGTFYACSYLGFFVPLLLAAVGGGRSFVPGLAGLAVVSAPAAAWLASPAARALVRPKPEPGLTPSPPTAPGPPAPQGPAAPRSAAPPPPGRTPG</sequence>
<evidence type="ECO:0000256" key="3">
    <source>
        <dbReference type="ARBA" id="ARBA00022475"/>
    </source>
</evidence>
<accession>A0ABW1I9D1</accession>
<evidence type="ECO:0000256" key="7">
    <source>
        <dbReference type="SAM" id="MobiDB-lite"/>
    </source>
</evidence>
<feature type="transmembrane region" description="Helical" evidence="8">
    <location>
        <begin position="161"/>
        <end position="181"/>
    </location>
</feature>
<feature type="transmembrane region" description="Helical" evidence="8">
    <location>
        <begin position="242"/>
        <end position="265"/>
    </location>
</feature>
<dbReference type="PANTHER" id="PTHR23517:SF13">
    <property type="entry name" value="MAJOR FACILITATOR SUPERFAMILY MFS_1"/>
    <property type="match status" value="1"/>
</dbReference>
<protein>
    <submittedName>
        <fullName evidence="10">MFS transporter</fullName>
    </submittedName>
</protein>
<evidence type="ECO:0000256" key="5">
    <source>
        <dbReference type="ARBA" id="ARBA00022989"/>
    </source>
</evidence>
<feature type="transmembrane region" description="Helical" evidence="8">
    <location>
        <begin position="33"/>
        <end position="57"/>
    </location>
</feature>
<dbReference type="PANTHER" id="PTHR23517">
    <property type="entry name" value="RESISTANCE PROTEIN MDTM, PUTATIVE-RELATED-RELATED"/>
    <property type="match status" value="1"/>
</dbReference>
<dbReference type="Pfam" id="PF07690">
    <property type="entry name" value="MFS_1"/>
    <property type="match status" value="1"/>
</dbReference>
<dbReference type="InterPro" id="IPR050171">
    <property type="entry name" value="MFS_Transporters"/>
</dbReference>
<feature type="domain" description="Major facilitator superfamily (MFS) profile" evidence="9">
    <location>
        <begin position="3"/>
        <end position="385"/>
    </location>
</feature>
<feature type="region of interest" description="Disordered" evidence="7">
    <location>
        <begin position="389"/>
        <end position="428"/>
    </location>
</feature>
<feature type="transmembrane region" description="Helical" evidence="8">
    <location>
        <begin position="361"/>
        <end position="381"/>
    </location>
</feature>
<evidence type="ECO:0000313" key="10">
    <source>
        <dbReference type="EMBL" id="MFC5949368.1"/>
    </source>
</evidence>
<feature type="transmembrane region" description="Helical" evidence="8">
    <location>
        <begin position="303"/>
        <end position="325"/>
    </location>
</feature>
<feature type="compositionally biased region" description="Pro residues" evidence="7">
    <location>
        <begin position="393"/>
        <end position="428"/>
    </location>
</feature>
<keyword evidence="2" id="KW-0813">Transport</keyword>
<organism evidence="10 11">
    <name type="scientific">Pseudonocardia lutea</name>
    <dbReference type="NCBI Taxonomy" id="2172015"/>
    <lineage>
        <taxon>Bacteria</taxon>
        <taxon>Bacillati</taxon>
        <taxon>Actinomycetota</taxon>
        <taxon>Actinomycetes</taxon>
        <taxon>Pseudonocardiales</taxon>
        <taxon>Pseudonocardiaceae</taxon>
        <taxon>Pseudonocardia</taxon>
    </lineage>
</organism>
<keyword evidence="3" id="KW-1003">Cell membrane</keyword>
<dbReference type="EMBL" id="JBHSQK010000032">
    <property type="protein sequence ID" value="MFC5949368.1"/>
    <property type="molecule type" value="Genomic_DNA"/>
</dbReference>
<proteinExistence type="predicted"/>
<feature type="transmembrane region" description="Helical" evidence="8">
    <location>
        <begin position="69"/>
        <end position="93"/>
    </location>
</feature>
<reference evidence="11" key="1">
    <citation type="journal article" date="2019" name="Int. J. Syst. Evol. Microbiol.">
        <title>The Global Catalogue of Microorganisms (GCM) 10K type strain sequencing project: providing services to taxonomists for standard genome sequencing and annotation.</title>
        <authorList>
            <consortium name="The Broad Institute Genomics Platform"/>
            <consortium name="The Broad Institute Genome Sequencing Center for Infectious Disease"/>
            <person name="Wu L."/>
            <person name="Ma J."/>
        </authorList>
    </citation>
    <scope>NUCLEOTIDE SEQUENCE [LARGE SCALE GENOMIC DNA]</scope>
    <source>
        <strain evidence="11">CGMCC 4.7397</strain>
    </source>
</reference>
<dbReference type="InterPro" id="IPR020846">
    <property type="entry name" value="MFS_dom"/>
</dbReference>
<dbReference type="Proteomes" id="UP001596119">
    <property type="component" value="Unassembled WGS sequence"/>
</dbReference>